<proteinExistence type="predicted"/>
<evidence type="ECO:0000256" key="1">
    <source>
        <dbReference type="SAM" id="MobiDB-lite"/>
    </source>
</evidence>
<accession>A0ABP8UFW4</accession>
<evidence type="ECO:0000313" key="3">
    <source>
        <dbReference type="EMBL" id="GAA4628949.1"/>
    </source>
</evidence>
<keyword evidence="2" id="KW-0812">Transmembrane</keyword>
<reference evidence="4" key="1">
    <citation type="journal article" date="2019" name="Int. J. Syst. Evol. Microbiol.">
        <title>The Global Catalogue of Microorganisms (GCM) 10K type strain sequencing project: providing services to taxonomists for standard genome sequencing and annotation.</title>
        <authorList>
            <consortium name="The Broad Institute Genomics Platform"/>
            <consortium name="The Broad Institute Genome Sequencing Center for Infectious Disease"/>
            <person name="Wu L."/>
            <person name="Ma J."/>
        </authorList>
    </citation>
    <scope>NUCLEOTIDE SEQUENCE [LARGE SCALE GENOMIC DNA]</scope>
    <source>
        <strain evidence="4">JCM 17939</strain>
    </source>
</reference>
<evidence type="ECO:0000313" key="4">
    <source>
        <dbReference type="Proteomes" id="UP001501442"/>
    </source>
</evidence>
<keyword evidence="2" id="KW-1133">Transmembrane helix</keyword>
<name>A0ABP8UFW4_9ACTN</name>
<keyword evidence="2" id="KW-0472">Membrane</keyword>
<evidence type="ECO:0000256" key="2">
    <source>
        <dbReference type="SAM" id="Phobius"/>
    </source>
</evidence>
<feature type="region of interest" description="Disordered" evidence="1">
    <location>
        <begin position="45"/>
        <end position="79"/>
    </location>
</feature>
<dbReference type="EMBL" id="BAABHK010000006">
    <property type="protein sequence ID" value="GAA4628949.1"/>
    <property type="molecule type" value="Genomic_DNA"/>
</dbReference>
<dbReference type="Proteomes" id="UP001501442">
    <property type="component" value="Unassembled WGS sequence"/>
</dbReference>
<keyword evidence="4" id="KW-1185">Reference proteome</keyword>
<feature type="compositionally biased region" description="Low complexity" evidence="1">
    <location>
        <begin position="62"/>
        <end position="72"/>
    </location>
</feature>
<gene>
    <name evidence="3" type="ORF">GCM10023196_047510</name>
</gene>
<comment type="caution">
    <text evidence="3">The sequence shown here is derived from an EMBL/GenBank/DDBJ whole genome shotgun (WGS) entry which is preliminary data.</text>
</comment>
<feature type="transmembrane region" description="Helical" evidence="2">
    <location>
        <begin position="20"/>
        <end position="42"/>
    </location>
</feature>
<organism evidence="3 4">
    <name type="scientific">Actinoallomurus vinaceus</name>
    <dbReference type="NCBI Taxonomy" id="1080074"/>
    <lineage>
        <taxon>Bacteria</taxon>
        <taxon>Bacillati</taxon>
        <taxon>Actinomycetota</taxon>
        <taxon>Actinomycetes</taxon>
        <taxon>Streptosporangiales</taxon>
        <taxon>Thermomonosporaceae</taxon>
        <taxon>Actinoallomurus</taxon>
    </lineage>
</organism>
<dbReference type="RefSeq" id="WP_345433154.1">
    <property type="nucleotide sequence ID" value="NZ_BAABHK010000006.1"/>
</dbReference>
<sequence length="175" mass="18253">MRPPADAPGMIVRLLPGAAARPVCVALAGAAGFVLVLVVMLPPDSPPRRPGRPAAEMDRPRPATATPSASPTGPVSRDDARDEAALAYYRAKGGAVAAHVRQVIWTAPILRVYTDLPGSDANAPDALALCRVAAAYLESRDRAPVVFVHARENDGYPVIANKMDSGDGCRLASVP</sequence>
<protein>
    <submittedName>
        <fullName evidence="3">Uncharacterized protein</fullName>
    </submittedName>
</protein>